<protein>
    <recommendedName>
        <fullName evidence="6">Siroheme decarboxylase NirG subunit</fullName>
        <ecNumber evidence="4">4.1.1.111</ecNumber>
    </recommendedName>
</protein>
<dbReference type="FunFam" id="3.30.70.3460:FF:000001">
    <property type="entry name" value="Heme d1 biosynthesis protein NirG"/>
    <property type="match status" value="1"/>
</dbReference>
<keyword evidence="1" id="KW-0456">Lyase</keyword>
<organism evidence="9 10">
    <name type="scientific">Aquicoccus porphyridii</name>
    <dbReference type="NCBI Taxonomy" id="1852029"/>
    <lineage>
        <taxon>Bacteria</taxon>
        <taxon>Pseudomonadati</taxon>
        <taxon>Pseudomonadota</taxon>
        <taxon>Alphaproteobacteria</taxon>
        <taxon>Rhodobacterales</taxon>
        <taxon>Paracoccaceae</taxon>
        <taxon>Aquicoccus</taxon>
    </lineage>
</organism>
<name>A0A5A9Z690_9RHOB</name>
<dbReference type="GO" id="GO:0016829">
    <property type="term" value="F:lyase activity"/>
    <property type="evidence" value="ECO:0007669"/>
    <property type="project" value="UniProtKB-KW"/>
</dbReference>
<comment type="catalytic activity">
    <reaction evidence="5">
        <text>siroheme + 2 H(+) = 12,18-didecarboxysiroheme + 2 CO2</text>
        <dbReference type="Rhea" id="RHEA:19093"/>
        <dbReference type="ChEBI" id="CHEBI:15378"/>
        <dbReference type="ChEBI" id="CHEBI:16526"/>
        <dbReference type="ChEBI" id="CHEBI:60052"/>
        <dbReference type="ChEBI" id="CHEBI:140497"/>
        <dbReference type="EC" id="4.1.1.111"/>
    </reaction>
</comment>
<evidence type="ECO:0000256" key="2">
    <source>
        <dbReference type="ARBA" id="ARBA00023444"/>
    </source>
</evidence>
<evidence type="ECO:0000259" key="7">
    <source>
        <dbReference type="Pfam" id="PF17805"/>
    </source>
</evidence>
<comment type="pathway">
    <text evidence="2">Porphyrin-containing compound metabolism.</text>
</comment>
<sequence>MHRSRLQEDSLDATDRALLNLLQAGLAPSKNLFQPLAVATGLDEAEVISRIERLRGIGAITRFGPFIDAAALGGAYCLCAMAVPEDRFEEVASKVNAHDAVAHNYERQHRFNMWFVLACETPAAITTEADRIARQTGLKVHRFPKLREFFIGFQVAL</sequence>
<evidence type="ECO:0000256" key="4">
    <source>
        <dbReference type="ARBA" id="ARBA00023471"/>
    </source>
</evidence>
<evidence type="ECO:0000313" key="9">
    <source>
        <dbReference type="EMBL" id="KAA0912713.1"/>
    </source>
</evidence>
<dbReference type="Gene3D" id="3.30.70.3460">
    <property type="match status" value="1"/>
</dbReference>
<evidence type="ECO:0000256" key="6">
    <source>
        <dbReference type="ARBA" id="ARBA00073232"/>
    </source>
</evidence>
<reference evidence="9 10" key="1">
    <citation type="submission" date="2019-07" db="EMBL/GenBank/DDBJ databases">
        <title>Aquicoccus porphyridii gen. nov., sp. nov., isolated from a small marine red alga, Porphyridium marinum.</title>
        <authorList>
            <person name="Liu L."/>
        </authorList>
    </citation>
    <scope>NUCLEOTIDE SEQUENCE [LARGE SCALE GENOMIC DNA]</scope>
    <source>
        <strain evidence="9 10">L1 8-17</strain>
    </source>
</reference>
<feature type="domain" description="Siroheme decarboxylase NirL-like HTH" evidence="8">
    <location>
        <begin position="15"/>
        <end position="60"/>
    </location>
</feature>
<dbReference type="AlphaFoldDB" id="A0A5A9Z690"/>
<comment type="caution">
    <text evidence="9">The sequence shown here is derived from an EMBL/GenBank/DDBJ whole genome shotgun (WGS) entry which is preliminary data.</text>
</comment>
<dbReference type="Pfam" id="PF17805">
    <property type="entry name" value="AsnC_trans_reg2"/>
    <property type="match status" value="1"/>
</dbReference>
<dbReference type="InterPro" id="IPR040523">
    <property type="entry name" value="AsnC_trans_reg2"/>
</dbReference>
<dbReference type="Gene3D" id="1.10.10.10">
    <property type="entry name" value="Winged helix-like DNA-binding domain superfamily/Winged helix DNA-binding domain"/>
    <property type="match status" value="1"/>
</dbReference>
<dbReference type="PANTHER" id="PTHR43413:SF1">
    <property type="entry name" value="SIROHEME DECARBOXYLASE NIRL SUBUNIT"/>
    <property type="match status" value="1"/>
</dbReference>
<comment type="similarity">
    <text evidence="3">Belongs to the Ahb/Nir family.</text>
</comment>
<dbReference type="EC" id="4.1.1.111" evidence="4"/>
<keyword evidence="10" id="KW-1185">Reference proteome</keyword>
<gene>
    <name evidence="9" type="ORF">FLO80_15090</name>
</gene>
<dbReference type="PANTHER" id="PTHR43413">
    <property type="entry name" value="TRANSCRIPTIONAL REGULATOR, ASNC FAMILY"/>
    <property type="match status" value="1"/>
</dbReference>
<dbReference type="InterPro" id="IPR050684">
    <property type="entry name" value="HTH-Siroheme_Decarb"/>
</dbReference>
<feature type="domain" description="Siroheme decarboxylase AsnC-like ligand binding" evidence="7">
    <location>
        <begin position="77"/>
        <end position="149"/>
    </location>
</feature>
<evidence type="ECO:0000259" key="8">
    <source>
        <dbReference type="Pfam" id="PF22451"/>
    </source>
</evidence>
<dbReference type="Pfam" id="PF22451">
    <property type="entry name" value="NirdL-like_HTH"/>
    <property type="match status" value="1"/>
</dbReference>
<dbReference type="Proteomes" id="UP000325291">
    <property type="component" value="Unassembled WGS sequence"/>
</dbReference>
<dbReference type="InterPro" id="IPR019888">
    <property type="entry name" value="Tscrpt_reg_AsnC-like"/>
</dbReference>
<dbReference type="InterPro" id="IPR036388">
    <property type="entry name" value="WH-like_DNA-bd_sf"/>
</dbReference>
<evidence type="ECO:0000256" key="3">
    <source>
        <dbReference type="ARBA" id="ARBA00023457"/>
    </source>
</evidence>
<evidence type="ECO:0000313" key="10">
    <source>
        <dbReference type="Proteomes" id="UP000325291"/>
    </source>
</evidence>
<dbReference type="SMART" id="SM00344">
    <property type="entry name" value="HTH_ASNC"/>
    <property type="match status" value="1"/>
</dbReference>
<evidence type="ECO:0000256" key="1">
    <source>
        <dbReference type="ARBA" id="ARBA00023239"/>
    </source>
</evidence>
<dbReference type="InterPro" id="IPR053953">
    <property type="entry name" value="NirdL-like_HTH"/>
</dbReference>
<proteinExistence type="inferred from homology"/>
<dbReference type="EMBL" id="VINQ01000012">
    <property type="protein sequence ID" value="KAA0912713.1"/>
    <property type="molecule type" value="Genomic_DNA"/>
</dbReference>
<accession>A0A5A9Z690</accession>
<evidence type="ECO:0000256" key="5">
    <source>
        <dbReference type="ARBA" id="ARBA00048470"/>
    </source>
</evidence>